<organism evidence="3 4">
    <name type="scientific">Phtheirospermum japonicum</name>
    <dbReference type="NCBI Taxonomy" id="374723"/>
    <lineage>
        <taxon>Eukaryota</taxon>
        <taxon>Viridiplantae</taxon>
        <taxon>Streptophyta</taxon>
        <taxon>Embryophyta</taxon>
        <taxon>Tracheophyta</taxon>
        <taxon>Spermatophyta</taxon>
        <taxon>Magnoliopsida</taxon>
        <taxon>eudicotyledons</taxon>
        <taxon>Gunneridae</taxon>
        <taxon>Pentapetalae</taxon>
        <taxon>asterids</taxon>
        <taxon>lamiids</taxon>
        <taxon>Lamiales</taxon>
        <taxon>Orobanchaceae</taxon>
        <taxon>Orobanchaceae incertae sedis</taxon>
        <taxon>Phtheirospermum</taxon>
    </lineage>
</organism>
<dbReference type="Pfam" id="PF01535">
    <property type="entry name" value="PPR"/>
    <property type="match status" value="4"/>
</dbReference>
<dbReference type="NCBIfam" id="TIGR00756">
    <property type="entry name" value="PPR"/>
    <property type="match status" value="3"/>
</dbReference>
<evidence type="ECO:0000256" key="1">
    <source>
        <dbReference type="ARBA" id="ARBA00022737"/>
    </source>
</evidence>
<dbReference type="AlphaFoldDB" id="A0A830D4K4"/>
<name>A0A830D4K4_9LAMI</name>
<evidence type="ECO:0000313" key="4">
    <source>
        <dbReference type="Proteomes" id="UP000653305"/>
    </source>
</evidence>
<dbReference type="Pfam" id="PF13041">
    <property type="entry name" value="PPR_2"/>
    <property type="match status" value="1"/>
</dbReference>
<dbReference type="GO" id="GO:0009451">
    <property type="term" value="P:RNA modification"/>
    <property type="evidence" value="ECO:0007669"/>
    <property type="project" value="InterPro"/>
</dbReference>
<dbReference type="Proteomes" id="UP000653305">
    <property type="component" value="Unassembled WGS sequence"/>
</dbReference>
<evidence type="ECO:0000313" key="3">
    <source>
        <dbReference type="EMBL" id="GFQ05573.1"/>
    </source>
</evidence>
<dbReference type="InterPro" id="IPR046960">
    <property type="entry name" value="PPR_At4g14850-like_plant"/>
</dbReference>
<dbReference type="FunFam" id="1.25.40.10:FF:000196">
    <property type="entry name" value="Pentatricopeptide repeat-containing protein At4g14850"/>
    <property type="match status" value="1"/>
</dbReference>
<keyword evidence="4" id="KW-1185">Reference proteome</keyword>
<protein>
    <submittedName>
        <fullName evidence="3">Pentatricopeptide repeat-containing protein at1g11290</fullName>
    </submittedName>
</protein>
<gene>
    <name evidence="3" type="ORF">PHJA_002701400</name>
</gene>
<dbReference type="EMBL" id="BMAC01001090">
    <property type="protein sequence ID" value="GFQ05573.1"/>
    <property type="molecule type" value="Genomic_DNA"/>
</dbReference>
<dbReference type="PANTHER" id="PTHR47926:SF349">
    <property type="entry name" value="(WILD MALAYSIAN BANANA) HYPOTHETICAL PROTEIN"/>
    <property type="match status" value="1"/>
</dbReference>
<proteinExistence type="predicted"/>
<dbReference type="PROSITE" id="PS51375">
    <property type="entry name" value="PPR"/>
    <property type="match status" value="3"/>
</dbReference>
<dbReference type="OrthoDB" id="185373at2759"/>
<feature type="repeat" description="PPR" evidence="2">
    <location>
        <begin position="203"/>
        <end position="237"/>
    </location>
</feature>
<dbReference type="InterPro" id="IPR002885">
    <property type="entry name" value="PPR_rpt"/>
</dbReference>
<evidence type="ECO:0000256" key="2">
    <source>
        <dbReference type="PROSITE-ProRule" id="PRU00708"/>
    </source>
</evidence>
<feature type="repeat" description="PPR" evidence="2">
    <location>
        <begin position="1"/>
        <end position="34"/>
    </location>
</feature>
<keyword evidence="1" id="KW-0677">Repeat</keyword>
<reference evidence="3" key="1">
    <citation type="submission" date="2020-07" db="EMBL/GenBank/DDBJ databases">
        <title>Ethylene signaling mediates host invasion by parasitic plants.</title>
        <authorList>
            <person name="Yoshida S."/>
        </authorList>
    </citation>
    <scope>NUCLEOTIDE SEQUENCE</scope>
    <source>
        <strain evidence="3">Okayama</strain>
    </source>
</reference>
<comment type="caution">
    <text evidence="3">The sequence shown here is derived from an EMBL/GenBank/DDBJ whole genome shotgun (WGS) entry which is preliminary data.</text>
</comment>
<feature type="repeat" description="PPR" evidence="2">
    <location>
        <begin position="304"/>
        <end position="338"/>
    </location>
</feature>
<dbReference type="PANTHER" id="PTHR47926">
    <property type="entry name" value="PENTATRICOPEPTIDE REPEAT-CONTAINING PROTEIN"/>
    <property type="match status" value="1"/>
</dbReference>
<dbReference type="FunFam" id="1.25.40.10:FF:000031">
    <property type="entry name" value="Pentatricopeptide repeat-containing protein mitochondrial"/>
    <property type="match status" value="1"/>
</dbReference>
<dbReference type="GO" id="GO:0003723">
    <property type="term" value="F:RNA binding"/>
    <property type="evidence" value="ECO:0007669"/>
    <property type="project" value="InterPro"/>
</dbReference>
<accession>A0A830D4K4</accession>
<dbReference type="Gene3D" id="1.25.40.10">
    <property type="entry name" value="Tetratricopeptide repeat domain"/>
    <property type="match status" value="3"/>
</dbReference>
<sequence>MVSWTVIIADFVQKGFPTEAVYVFSDMHRSNVTPNEFTLVRLLHACSSSERLDLTCAFQVYAFIIRLGFMSNMYLVNAFLTALIRDCRLDEAMNIFDGCFEKGTVSWNTMFDVFLKFSCEDLPRFWCRMTTEGIVPYEFTFATILTGLAEMSNLKMGFQAHALVVKSGHEHKRCVGNALVDMYLKSQRLSDGFRVFDEISMKNVCSWTQMATGCLNCGVPVETLKVFNEMRRAGVKPNKFTLVTGINACSNLASLHEGEIIQGLMVKLGDEVDVCVDNALLEMYAKCGCMDGALRVFRSMGEHSMVSWMTMIMGYAQNEICENALEIFEAMRLENAEPNYITFICVLYACSQGGCIEKGLRYFSCMRSEYFWAGPGI</sequence>
<dbReference type="InterPro" id="IPR011990">
    <property type="entry name" value="TPR-like_helical_dom_sf"/>
</dbReference>